<keyword evidence="3" id="KW-1185">Reference proteome</keyword>
<sequence length="51" mass="5332">VAPDRHGGLAPPQPPLLATDPRPATNAAFAVRRALGPPPARAAEHPHRGER</sequence>
<accession>A0ABN9W4K3</accession>
<comment type="caution">
    <text evidence="2">The sequence shown here is derived from an EMBL/GenBank/DDBJ whole genome shotgun (WGS) entry which is preliminary data.</text>
</comment>
<organism evidence="2 3">
    <name type="scientific">Prorocentrum cordatum</name>
    <dbReference type="NCBI Taxonomy" id="2364126"/>
    <lineage>
        <taxon>Eukaryota</taxon>
        <taxon>Sar</taxon>
        <taxon>Alveolata</taxon>
        <taxon>Dinophyceae</taxon>
        <taxon>Prorocentrales</taxon>
        <taxon>Prorocentraceae</taxon>
        <taxon>Prorocentrum</taxon>
    </lineage>
</organism>
<proteinExistence type="predicted"/>
<feature type="compositionally biased region" description="Basic and acidic residues" evidence="1">
    <location>
        <begin position="42"/>
        <end position="51"/>
    </location>
</feature>
<evidence type="ECO:0000313" key="2">
    <source>
        <dbReference type="EMBL" id="CAK0879931.1"/>
    </source>
</evidence>
<name>A0ABN9W4K3_9DINO</name>
<feature type="region of interest" description="Disordered" evidence="1">
    <location>
        <begin position="1"/>
        <end position="25"/>
    </location>
</feature>
<feature type="region of interest" description="Disordered" evidence="1">
    <location>
        <begin position="32"/>
        <end position="51"/>
    </location>
</feature>
<gene>
    <name evidence="2" type="ORF">PCOR1329_LOCUS63222</name>
</gene>
<feature type="non-terminal residue" evidence="2">
    <location>
        <position position="51"/>
    </location>
</feature>
<reference evidence="2" key="1">
    <citation type="submission" date="2023-10" db="EMBL/GenBank/DDBJ databases">
        <authorList>
            <person name="Chen Y."/>
            <person name="Shah S."/>
            <person name="Dougan E. K."/>
            <person name="Thang M."/>
            <person name="Chan C."/>
        </authorList>
    </citation>
    <scope>NUCLEOTIDE SEQUENCE [LARGE SCALE GENOMIC DNA]</scope>
</reference>
<dbReference type="EMBL" id="CAUYUJ010018018">
    <property type="protein sequence ID" value="CAK0879931.1"/>
    <property type="molecule type" value="Genomic_DNA"/>
</dbReference>
<protein>
    <submittedName>
        <fullName evidence="2">Uncharacterized protein</fullName>
    </submittedName>
</protein>
<dbReference type="Proteomes" id="UP001189429">
    <property type="component" value="Unassembled WGS sequence"/>
</dbReference>
<evidence type="ECO:0000313" key="3">
    <source>
        <dbReference type="Proteomes" id="UP001189429"/>
    </source>
</evidence>
<feature type="non-terminal residue" evidence="2">
    <location>
        <position position="1"/>
    </location>
</feature>
<evidence type="ECO:0000256" key="1">
    <source>
        <dbReference type="SAM" id="MobiDB-lite"/>
    </source>
</evidence>